<accession>A0ABW8ESL6</accession>
<dbReference type="EMBL" id="JBIUZV010000001">
    <property type="protein sequence ID" value="MFJ3044314.1"/>
    <property type="molecule type" value="Genomic_DNA"/>
</dbReference>
<dbReference type="RefSeq" id="WP_402697950.1">
    <property type="nucleotide sequence ID" value="NZ_JBIUZV010000001.1"/>
</dbReference>
<comment type="caution">
    <text evidence="2">The sequence shown here is derived from an EMBL/GenBank/DDBJ whole genome shotgun (WGS) entry which is preliminary data.</text>
</comment>
<keyword evidence="3" id="KW-1185">Reference proteome</keyword>
<evidence type="ECO:0000313" key="2">
    <source>
        <dbReference type="EMBL" id="MFJ3044314.1"/>
    </source>
</evidence>
<reference evidence="2 3" key="1">
    <citation type="submission" date="2024-10" db="EMBL/GenBank/DDBJ databases">
        <title>The Natural Products Discovery Center: Release of the First 8490 Sequenced Strains for Exploring Actinobacteria Biosynthetic Diversity.</title>
        <authorList>
            <person name="Kalkreuter E."/>
            <person name="Kautsar S.A."/>
            <person name="Yang D."/>
            <person name="Bader C.D."/>
            <person name="Teijaro C.N."/>
            <person name="Fluegel L."/>
            <person name="Davis C.M."/>
            <person name="Simpson J.R."/>
            <person name="Lauterbach L."/>
            <person name="Steele A.D."/>
            <person name="Gui C."/>
            <person name="Meng S."/>
            <person name="Li G."/>
            <person name="Viehrig K."/>
            <person name="Ye F."/>
            <person name="Su P."/>
            <person name="Kiefer A.F."/>
            <person name="Nichols A."/>
            <person name="Cepeda A.J."/>
            <person name="Yan W."/>
            <person name="Fan B."/>
            <person name="Jiang Y."/>
            <person name="Adhikari A."/>
            <person name="Zheng C.-J."/>
            <person name="Schuster L."/>
            <person name="Cowan T.M."/>
            <person name="Smanski M.J."/>
            <person name="Chevrette M.G."/>
            <person name="De Carvalho L.P.S."/>
            <person name="Shen B."/>
        </authorList>
    </citation>
    <scope>NUCLEOTIDE SEQUENCE [LARGE SCALE GENOMIC DNA]</scope>
    <source>
        <strain evidence="2 3">NPDC087045</strain>
    </source>
</reference>
<dbReference type="PANTHER" id="PTHR12526:SF609">
    <property type="entry name" value="LIPOPOLYSACCHARIDE BIOSYNTHESIS PROTEIN"/>
    <property type="match status" value="1"/>
</dbReference>
<evidence type="ECO:0000259" key="1">
    <source>
        <dbReference type="Pfam" id="PF13579"/>
    </source>
</evidence>
<feature type="domain" description="Glycosyltransferase subfamily 4-like N-terminal" evidence="1">
    <location>
        <begin position="11"/>
        <end position="194"/>
    </location>
</feature>
<sequence>MSQYFWPENFRINELSAELVRRGHEVTVLTGLPNYPDGKVFAEYRDNPSAFCAYQGVQVVRVPLLPRGKGAARLLLNYASFVLSACLLGAWRLRGKSFDVVFTFEPSPIFVGIPAALMRFLKGAPHALWVLDLWPDTLKAVGILKSDRLLAGVGAVVRWIYRRCDLILAQSRSFVEHIRRYAPTRTPVEYFPAWADDVFADGAAVMAAPEVPLAPQCFTVLFAGNIGEAQDFPAILDAAERLRERTDIRWIIVGDGRVANWVRVQIEQRGLAACVQMAGRHPLDRMPSFFAHADALLVSLRDEPIFSMTIPGKLQAYLGAGIPVLAMLDGEGARIVEEADAGLVCAAGDGSGLAANVARLAKVSVGERRRLGDNGRRFCHGEFDRMVLMDRLETMFRELAVRHTGNRRKR</sequence>
<dbReference type="Proteomes" id="UP001617427">
    <property type="component" value="Unassembled WGS sequence"/>
</dbReference>
<gene>
    <name evidence="2" type="ORF">ACIPEN_00660</name>
</gene>
<dbReference type="PANTHER" id="PTHR12526">
    <property type="entry name" value="GLYCOSYLTRANSFERASE"/>
    <property type="match status" value="1"/>
</dbReference>
<dbReference type="Pfam" id="PF13692">
    <property type="entry name" value="Glyco_trans_1_4"/>
    <property type="match status" value="1"/>
</dbReference>
<protein>
    <submittedName>
        <fullName evidence="2">Glycosyltransferase family 4 protein</fullName>
    </submittedName>
</protein>
<dbReference type="Pfam" id="PF13579">
    <property type="entry name" value="Glyco_trans_4_4"/>
    <property type="match status" value="1"/>
</dbReference>
<organism evidence="2 3">
    <name type="scientific">Herbaspirillum chlorophenolicum</name>
    <dbReference type="NCBI Taxonomy" id="211589"/>
    <lineage>
        <taxon>Bacteria</taxon>
        <taxon>Pseudomonadati</taxon>
        <taxon>Pseudomonadota</taxon>
        <taxon>Betaproteobacteria</taxon>
        <taxon>Burkholderiales</taxon>
        <taxon>Oxalobacteraceae</taxon>
        <taxon>Herbaspirillum</taxon>
    </lineage>
</organism>
<proteinExistence type="predicted"/>
<name>A0ABW8ESL6_9BURK</name>
<dbReference type="SUPFAM" id="SSF53756">
    <property type="entry name" value="UDP-Glycosyltransferase/glycogen phosphorylase"/>
    <property type="match status" value="1"/>
</dbReference>
<dbReference type="Gene3D" id="3.40.50.2000">
    <property type="entry name" value="Glycogen Phosphorylase B"/>
    <property type="match status" value="2"/>
</dbReference>
<dbReference type="InterPro" id="IPR028098">
    <property type="entry name" value="Glyco_trans_4-like_N"/>
</dbReference>
<evidence type="ECO:0000313" key="3">
    <source>
        <dbReference type="Proteomes" id="UP001617427"/>
    </source>
</evidence>
<dbReference type="CDD" id="cd03794">
    <property type="entry name" value="GT4_WbuB-like"/>
    <property type="match status" value="1"/>
</dbReference>